<dbReference type="OrthoDB" id="1664811at2"/>
<dbReference type="RefSeq" id="WP_014423990.1">
    <property type="nucleotide sequence ID" value="NC_017068.1"/>
</dbReference>
<gene>
    <name evidence="2" type="ordered locus">SELR_08430</name>
</gene>
<dbReference type="KEGG" id="sri:SELR_08430"/>
<name>I0GP64_SELRL</name>
<dbReference type="Pfam" id="PF23894">
    <property type="entry name" value="LD_SV2"/>
    <property type="match status" value="1"/>
</dbReference>
<dbReference type="Gene3D" id="2.160.20.80">
    <property type="entry name" value="E3 ubiquitin-protein ligase SopA"/>
    <property type="match status" value="1"/>
</dbReference>
<reference evidence="2 3" key="1">
    <citation type="submission" date="2011-10" db="EMBL/GenBank/DDBJ databases">
        <title>Whole genome sequence of Selenomonas ruminantium subsp. lactilytica TAM6421.</title>
        <authorList>
            <person name="Oguchi A."/>
            <person name="Ankai A."/>
            <person name="Kaneko J."/>
            <person name="Yamada-Narita S."/>
            <person name="Fukui S."/>
            <person name="Takahashi M."/>
            <person name="Onodera T."/>
            <person name="Kojima S."/>
            <person name="Fushimi T."/>
            <person name="Abe N."/>
            <person name="Kamio Y."/>
            <person name="Yamazaki S."/>
            <person name="Fujita N."/>
        </authorList>
    </citation>
    <scope>NUCLEOTIDE SEQUENCE [LARGE SCALE GENOMIC DNA]</scope>
    <source>
        <strain evidence="3">NBRC 103574 / TAM6421</strain>
    </source>
</reference>
<dbReference type="Proteomes" id="UP000007887">
    <property type="component" value="Chromosome"/>
</dbReference>
<accession>I0GP64</accession>
<dbReference type="HOGENOM" id="CLU_778132_0_0_9"/>
<protein>
    <recommendedName>
        <fullName evidence="1">SV2A/B/C luminal domain-containing protein</fullName>
    </recommendedName>
</protein>
<organism evidence="2 3">
    <name type="scientific">Selenomonas ruminantium subsp. lactilytica (strain NBRC 103574 / TAM6421)</name>
    <dbReference type="NCBI Taxonomy" id="927704"/>
    <lineage>
        <taxon>Bacteria</taxon>
        <taxon>Bacillati</taxon>
        <taxon>Bacillota</taxon>
        <taxon>Negativicutes</taxon>
        <taxon>Selenomonadales</taxon>
        <taxon>Selenomonadaceae</taxon>
        <taxon>Selenomonas</taxon>
    </lineage>
</organism>
<evidence type="ECO:0000313" key="3">
    <source>
        <dbReference type="Proteomes" id="UP000007887"/>
    </source>
</evidence>
<evidence type="ECO:0000259" key="1">
    <source>
        <dbReference type="Pfam" id="PF23894"/>
    </source>
</evidence>
<dbReference type="InterPro" id="IPR055415">
    <property type="entry name" value="LD_SV2"/>
</dbReference>
<feature type="domain" description="SV2A/B/C luminal" evidence="1">
    <location>
        <begin position="213"/>
        <end position="279"/>
    </location>
</feature>
<evidence type="ECO:0000313" key="2">
    <source>
        <dbReference type="EMBL" id="BAL82551.1"/>
    </source>
</evidence>
<dbReference type="SUPFAM" id="SSF141571">
    <property type="entry name" value="Pentapeptide repeat-like"/>
    <property type="match status" value="1"/>
</dbReference>
<dbReference type="AlphaFoldDB" id="I0GP64"/>
<dbReference type="EMBL" id="AP012292">
    <property type="protein sequence ID" value="BAL82551.1"/>
    <property type="molecule type" value="Genomic_DNA"/>
</dbReference>
<dbReference type="PATRIC" id="fig|927704.6.peg.866"/>
<proteinExistence type="predicted"/>
<sequence>MKHFTLNDYYKKRYFPLEEELLLEINRYCIEQQAELQAGFWRCLHQTIQDIADNIKTPVSRLYCTLQYTDFLSGNASICLYFCDEQGNALVCGRWECPWLMTFWQDFEKKVIDERDYVRSNLHPSMFRPFYPGTIRQLMEVLGEYFKVWMPLRMEELLMGVLHTAEFYVTMGEYLGEQKLIWRLRPQVNLLAYSGQHNLPEDELTYRSFQGKRYRVQTLGALNLQNCRFDDCLFEPWKFAQTDLRNVLFRNCRFHLTDFTQVNLQGAVFSDCSFTECRFDGAGGAGMQGLYPLFFEMCSFVKVTFTDCDWPGVEAWDCTFQQIRTVNCRFDDELWAEMK</sequence>
<dbReference type="eggNOG" id="COG1357">
    <property type="taxonomic scope" value="Bacteria"/>
</dbReference>